<protein>
    <submittedName>
        <fullName evidence="1">5690_t:CDS:1</fullName>
    </submittedName>
</protein>
<dbReference type="AlphaFoldDB" id="A0A9N9IAC9"/>
<accession>A0A9N9IAC9</accession>
<feature type="non-terminal residue" evidence="1">
    <location>
        <position position="1"/>
    </location>
</feature>
<comment type="caution">
    <text evidence="1">The sequence shown here is derived from an EMBL/GenBank/DDBJ whole genome shotgun (WGS) entry which is preliminary data.</text>
</comment>
<keyword evidence="2" id="KW-1185">Reference proteome</keyword>
<reference evidence="1" key="1">
    <citation type="submission" date="2021-06" db="EMBL/GenBank/DDBJ databases">
        <authorList>
            <person name="Kallberg Y."/>
            <person name="Tangrot J."/>
            <person name="Rosling A."/>
        </authorList>
    </citation>
    <scope>NUCLEOTIDE SEQUENCE</scope>
    <source>
        <strain evidence="1">UK204</strain>
    </source>
</reference>
<evidence type="ECO:0000313" key="2">
    <source>
        <dbReference type="Proteomes" id="UP000789570"/>
    </source>
</evidence>
<proteinExistence type="predicted"/>
<sequence>EDLKRLIDIDLNITTTLNLNAIIFNNNTDFYQDNDQREANSKNKEDLNLKI</sequence>
<name>A0A9N9IAC9_9GLOM</name>
<dbReference type="EMBL" id="CAJVPQ010011196">
    <property type="protein sequence ID" value="CAG8726095.1"/>
    <property type="molecule type" value="Genomic_DNA"/>
</dbReference>
<evidence type="ECO:0000313" key="1">
    <source>
        <dbReference type="EMBL" id="CAG8726095.1"/>
    </source>
</evidence>
<gene>
    <name evidence="1" type="ORF">FCALED_LOCUS14673</name>
</gene>
<organism evidence="1 2">
    <name type="scientific">Funneliformis caledonium</name>
    <dbReference type="NCBI Taxonomy" id="1117310"/>
    <lineage>
        <taxon>Eukaryota</taxon>
        <taxon>Fungi</taxon>
        <taxon>Fungi incertae sedis</taxon>
        <taxon>Mucoromycota</taxon>
        <taxon>Glomeromycotina</taxon>
        <taxon>Glomeromycetes</taxon>
        <taxon>Glomerales</taxon>
        <taxon>Glomeraceae</taxon>
        <taxon>Funneliformis</taxon>
    </lineage>
</organism>
<dbReference type="Proteomes" id="UP000789570">
    <property type="component" value="Unassembled WGS sequence"/>
</dbReference>